<gene>
    <name evidence="2" type="ORF">ACFSW5_01925</name>
</gene>
<evidence type="ECO:0008006" key="4">
    <source>
        <dbReference type="Google" id="ProtNLM"/>
    </source>
</evidence>
<keyword evidence="1" id="KW-1133">Transmembrane helix</keyword>
<evidence type="ECO:0000256" key="1">
    <source>
        <dbReference type="SAM" id="Phobius"/>
    </source>
</evidence>
<keyword evidence="1" id="KW-0472">Membrane</keyword>
<feature type="transmembrane region" description="Helical" evidence="1">
    <location>
        <begin position="12"/>
        <end position="32"/>
    </location>
</feature>
<dbReference type="RefSeq" id="WP_379269146.1">
    <property type="nucleotide sequence ID" value="NZ_JBHUGT010000031.1"/>
</dbReference>
<keyword evidence="1" id="KW-0812">Transmembrane</keyword>
<proteinExistence type="predicted"/>
<keyword evidence="3" id="KW-1185">Reference proteome</keyword>
<reference evidence="3" key="1">
    <citation type="journal article" date="2019" name="Int. J. Syst. Evol. Microbiol.">
        <title>The Global Catalogue of Microorganisms (GCM) 10K type strain sequencing project: providing services to taxonomists for standard genome sequencing and annotation.</title>
        <authorList>
            <consortium name="The Broad Institute Genomics Platform"/>
            <consortium name="The Broad Institute Genome Sequencing Center for Infectious Disease"/>
            <person name="Wu L."/>
            <person name="Ma J."/>
        </authorList>
    </citation>
    <scope>NUCLEOTIDE SEQUENCE [LARGE SCALE GENOMIC DNA]</scope>
    <source>
        <strain evidence="3">TISTR 1827</strain>
    </source>
</reference>
<organism evidence="2 3">
    <name type="scientific">Paenibacillus thailandensis</name>
    <dbReference type="NCBI Taxonomy" id="393250"/>
    <lineage>
        <taxon>Bacteria</taxon>
        <taxon>Bacillati</taxon>
        <taxon>Bacillota</taxon>
        <taxon>Bacilli</taxon>
        <taxon>Bacillales</taxon>
        <taxon>Paenibacillaceae</taxon>
        <taxon>Paenibacillus</taxon>
    </lineage>
</organism>
<name>A0ABW5QST2_9BACL</name>
<protein>
    <recommendedName>
        <fullName evidence="4">DUF3188 domain-containing protein</fullName>
    </recommendedName>
</protein>
<comment type="caution">
    <text evidence="2">The sequence shown here is derived from an EMBL/GenBank/DDBJ whole genome shotgun (WGS) entry which is preliminary data.</text>
</comment>
<feature type="transmembrane region" description="Helical" evidence="1">
    <location>
        <begin position="44"/>
        <end position="62"/>
    </location>
</feature>
<evidence type="ECO:0000313" key="3">
    <source>
        <dbReference type="Proteomes" id="UP001597493"/>
    </source>
</evidence>
<sequence>MKIEHFMDLRVNIGLVLTIIGILLMIAGINPQELERLHGMNVNLVWGAVTTVVGLFFLFLFFRSKSGQSEEKQ</sequence>
<evidence type="ECO:0000313" key="2">
    <source>
        <dbReference type="EMBL" id="MFD2659018.1"/>
    </source>
</evidence>
<dbReference type="EMBL" id="JBHUMY010000001">
    <property type="protein sequence ID" value="MFD2659018.1"/>
    <property type="molecule type" value="Genomic_DNA"/>
</dbReference>
<accession>A0ABW5QST2</accession>
<dbReference type="Proteomes" id="UP001597493">
    <property type="component" value="Unassembled WGS sequence"/>
</dbReference>